<keyword evidence="7" id="KW-0539">Nucleus</keyword>
<dbReference type="GO" id="GO:0005634">
    <property type="term" value="C:nucleus"/>
    <property type="evidence" value="ECO:0007669"/>
    <property type="project" value="UniProtKB-SubCell"/>
</dbReference>
<keyword evidence="2" id="KW-0479">Metal-binding</keyword>
<dbReference type="FunFam" id="3.30.160.60:FF:000744">
    <property type="entry name" value="zinc finger E-box-binding homeobox 1"/>
    <property type="match status" value="1"/>
</dbReference>
<accession>A0A1I8JUT4</accession>
<dbReference type="InterPro" id="IPR013087">
    <property type="entry name" value="Znf_C2H2_type"/>
</dbReference>
<evidence type="ECO:0000256" key="5">
    <source>
        <dbReference type="ARBA" id="ARBA00022833"/>
    </source>
</evidence>
<dbReference type="VEuPathDB" id="VectorBase:AFUN016203"/>
<feature type="domain" description="C2H2-type" evidence="9">
    <location>
        <begin position="245"/>
        <end position="272"/>
    </location>
</feature>
<evidence type="ECO:0000256" key="3">
    <source>
        <dbReference type="ARBA" id="ARBA00022737"/>
    </source>
</evidence>
<dbReference type="AlphaFoldDB" id="A0A1I8JUT4"/>
<dbReference type="InterPro" id="IPR036236">
    <property type="entry name" value="Znf_C2H2_sf"/>
</dbReference>
<evidence type="ECO:0000256" key="2">
    <source>
        <dbReference type="ARBA" id="ARBA00022723"/>
    </source>
</evidence>
<keyword evidence="5" id="KW-0862">Zinc</keyword>
<evidence type="ECO:0000256" key="7">
    <source>
        <dbReference type="ARBA" id="ARBA00023242"/>
    </source>
</evidence>
<evidence type="ECO:0000259" key="9">
    <source>
        <dbReference type="PROSITE" id="PS50157"/>
    </source>
</evidence>
<dbReference type="PANTHER" id="PTHR24394">
    <property type="entry name" value="ZINC FINGER PROTEIN"/>
    <property type="match status" value="1"/>
</dbReference>
<dbReference type="PROSITE" id="PS50157">
    <property type="entry name" value="ZINC_FINGER_C2H2_2"/>
    <property type="match status" value="5"/>
</dbReference>
<reference evidence="10" key="1">
    <citation type="submission" date="2020-05" db="UniProtKB">
        <authorList>
            <consortium name="EnsemblMetazoa"/>
        </authorList>
    </citation>
    <scope>IDENTIFICATION</scope>
    <source>
        <strain evidence="10">FUMOZ</strain>
    </source>
</reference>
<feature type="domain" description="C2H2-type" evidence="9">
    <location>
        <begin position="217"/>
        <end position="244"/>
    </location>
</feature>
<sequence length="332" mass="38301">MSLLTGLSAFEVIVNACKICEERYETMGSIICPPTDTKMLEKIYKSTNVRVQPRMGIISPVCEYCRSRIDEYDEQFKPYMKEYYLESVEGDNVLGDESIDPLAAVNENEIPSANDTEEINLVSDDLDAFTDTDSDCGSNIQREGSPSVKKAECWGKMAVLRKPTECTICGKQVKSMSDHMKIHRPDKKYKCTLCDKSFAQSNNLTYHIRRHTGEKPYRCEICDKKFISNAHLLSHSKFHNDEKMFQCEICCKRFNHIGNLNKHRRVHSGEKPYGCIYCDMTFNNISNKKLHEKRHRDERNFVCEICSKGFLDAHHLERHQTVHRKSGNCANE</sequence>
<dbReference type="Pfam" id="PF23611">
    <property type="entry name" value="zf-C2H2_16"/>
    <property type="match status" value="1"/>
</dbReference>
<dbReference type="FunFam" id="3.30.160.60:FF:001031">
    <property type="entry name" value="zinc finger protein 341 isoform X1"/>
    <property type="match status" value="1"/>
</dbReference>
<feature type="domain" description="C2H2-type" evidence="9">
    <location>
        <begin position="189"/>
        <end position="216"/>
    </location>
</feature>
<dbReference type="EnsemblMetazoa" id="AFUN016203-RA">
    <property type="protein sequence ID" value="AFUN016203-PA"/>
    <property type="gene ID" value="AFUN016203"/>
</dbReference>
<comment type="subcellular location">
    <subcellularLocation>
        <location evidence="1">Nucleus</location>
    </subcellularLocation>
</comment>
<evidence type="ECO:0000256" key="6">
    <source>
        <dbReference type="ARBA" id="ARBA00023163"/>
    </source>
</evidence>
<dbReference type="InterPro" id="IPR056438">
    <property type="entry name" value="Znf-C2H2_CTCF"/>
</dbReference>
<dbReference type="STRING" id="62324.A0A1I8JUT4"/>
<dbReference type="GO" id="GO:0008270">
    <property type="term" value="F:zinc ion binding"/>
    <property type="evidence" value="ECO:0007669"/>
    <property type="project" value="UniProtKB-KW"/>
</dbReference>
<evidence type="ECO:0000256" key="8">
    <source>
        <dbReference type="PROSITE-ProRule" id="PRU00042"/>
    </source>
</evidence>
<proteinExistence type="predicted"/>
<dbReference type="GO" id="GO:0000981">
    <property type="term" value="F:DNA-binding transcription factor activity, RNA polymerase II-specific"/>
    <property type="evidence" value="ECO:0007669"/>
    <property type="project" value="TreeGrafter"/>
</dbReference>
<keyword evidence="4 8" id="KW-0863">Zinc-finger</keyword>
<dbReference type="PROSITE" id="PS00028">
    <property type="entry name" value="ZINC_FINGER_C2H2_1"/>
    <property type="match status" value="5"/>
</dbReference>
<evidence type="ECO:0000256" key="4">
    <source>
        <dbReference type="ARBA" id="ARBA00022771"/>
    </source>
</evidence>
<dbReference type="Pfam" id="PF12874">
    <property type="entry name" value="zf-met"/>
    <property type="match status" value="1"/>
</dbReference>
<dbReference type="SUPFAM" id="SSF57667">
    <property type="entry name" value="beta-beta-alpha zinc fingers"/>
    <property type="match status" value="3"/>
</dbReference>
<protein>
    <recommendedName>
        <fullName evidence="9">C2H2-type domain-containing protein</fullName>
    </recommendedName>
</protein>
<name>A0A1I8JUT4_ANOFN</name>
<evidence type="ECO:0000313" key="10">
    <source>
        <dbReference type="EnsemblMetazoa" id="AFUN016203-PA"/>
    </source>
</evidence>
<organism evidence="10">
    <name type="scientific">Anopheles funestus</name>
    <name type="common">African malaria mosquito</name>
    <dbReference type="NCBI Taxonomy" id="62324"/>
    <lineage>
        <taxon>Eukaryota</taxon>
        <taxon>Metazoa</taxon>
        <taxon>Ecdysozoa</taxon>
        <taxon>Arthropoda</taxon>
        <taxon>Hexapoda</taxon>
        <taxon>Insecta</taxon>
        <taxon>Pterygota</taxon>
        <taxon>Neoptera</taxon>
        <taxon>Endopterygota</taxon>
        <taxon>Diptera</taxon>
        <taxon>Nematocera</taxon>
        <taxon>Culicoidea</taxon>
        <taxon>Culicidae</taxon>
        <taxon>Anophelinae</taxon>
        <taxon>Anopheles</taxon>
    </lineage>
</organism>
<dbReference type="Pfam" id="PF00096">
    <property type="entry name" value="zf-C2H2"/>
    <property type="match status" value="2"/>
</dbReference>
<dbReference type="SMART" id="SM00355">
    <property type="entry name" value="ZnF_C2H2"/>
    <property type="match status" value="6"/>
</dbReference>
<evidence type="ECO:0000256" key="1">
    <source>
        <dbReference type="ARBA" id="ARBA00004123"/>
    </source>
</evidence>
<dbReference type="FunFam" id="3.30.160.60:FF:000624">
    <property type="entry name" value="zinc finger protein 697"/>
    <property type="match status" value="1"/>
</dbReference>
<dbReference type="VEuPathDB" id="VectorBase:AFUN2_011348"/>
<dbReference type="GO" id="GO:0045893">
    <property type="term" value="P:positive regulation of DNA-templated transcription"/>
    <property type="evidence" value="ECO:0007669"/>
    <property type="project" value="UniProtKB-ARBA"/>
</dbReference>
<keyword evidence="6" id="KW-0804">Transcription</keyword>
<dbReference type="Gene3D" id="3.30.160.60">
    <property type="entry name" value="Classic Zinc Finger"/>
    <property type="match status" value="5"/>
</dbReference>
<keyword evidence="3" id="KW-0677">Repeat</keyword>
<feature type="domain" description="C2H2-type" evidence="9">
    <location>
        <begin position="301"/>
        <end position="328"/>
    </location>
</feature>
<dbReference type="PANTHER" id="PTHR24394:SF29">
    <property type="entry name" value="MYONEURIN"/>
    <property type="match status" value="1"/>
</dbReference>
<feature type="domain" description="C2H2-type" evidence="9">
    <location>
        <begin position="273"/>
        <end position="300"/>
    </location>
</feature>